<organism evidence="11 12">
    <name type="scientific">Elysia chlorotica</name>
    <name type="common">Eastern emerald elysia</name>
    <name type="synonym">Sea slug</name>
    <dbReference type="NCBI Taxonomy" id="188477"/>
    <lineage>
        <taxon>Eukaryota</taxon>
        <taxon>Metazoa</taxon>
        <taxon>Spiralia</taxon>
        <taxon>Lophotrochozoa</taxon>
        <taxon>Mollusca</taxon>
        <taxon>Gastropoda</taxon>
        <taxon>Heterobranchia</taxon>
        <taxon>Euthyneura</taxon>
        <taxon>Panpulmonata</taxon>
        <taxon>Sacoglossa</taxon>
        <taxon>Placobranchoidea</taxon>
        <taxon>Plakobranchidae</taxon>
        <taxon>Elysia</taxon>
    </lineage>
</organism>
<dbReference type="PANTHER" id="PTHR45630:SF8">
    <property type="entry name" value="CATION-TRANSPORTING ATPASE"/>
    <property type="match status" value="1"/>
</dbReference>
<accession>A0A433SWJ3</accession>
<dbReference type="InterPro" id="IPR047819">
    <property type="entry name" value="P5A-ATPase_N"/>
</dbReference>
<keyword evidence="12" id="KW-1185">Reference proteome</keyword>
<feature type="compositionally biased region" description="Polar residues" evidence="9">
    <location>
        <begin position="132"/>
        <end position="142"/>
    </location>
</feature>
<keyword evidence="6 8" id="KW-0460">Magnesium</keyword>
<dbReference type="AlphaFoldDB" id="A0A433SWJ3"/>
<dbReference type="GO" id="GO:0005524">
    <property type="term" value="F:ATP binding"/>
    <property type="evidence" value="ECO:0007669"/>
    <property type="project" value="UniProtKB-UniRule"/>
</dbReference>
<dbReference type="GO" id="GO:0006874">
    <property type="term" value="P:intracellular calcium ion homeostasis"/>
    <property type="evidence" value="ECO:0007669"/>
    <property type="project" value="TreeGrafter"/>
</dbReference>
<evidence type="ECO:0000256" key="6">
    <source>
        <dbReference type="ARBA" id="ARBA00022842"/>
    </source>
</evidence>
<keyword evidence="4 8" id="KW-0547">Nucleotide-binding</keyword>
<keyword evidence="5 8" id="KW-0067">ATP-binding</keyword>
<feature type="region of interest" description="Disordered" evidence="9">
    <location>
        <begin position="132"/>
        <end position="158"/>
    </location>
</feature>
<evidence type="ECO:0000259" key="10">
    <source>
        <dbReference type="Pfam" id="PF12409"/>
    </source>
</evidence>
<evidence type="ECO:0000256" key="8">
    <source>
        <dbReference type="RuleBase" id="RU362082"/>
    </source>
</evidence>
<evidence type="ECO:0000256" key="2">
    <source>
        <dbReference type="ARBA" id="ARBA00022553"/>
    </source>
</evidence>
<keyword evidence="3 8" id="KW-0479">Metal-binding</keyword>
<keyword evidence="7 8" id="KW-1278">Translocase</keyword>
<evidence type="ECO:0000256" key="9">
    <source>
        <dbReference type="SAM" id="MobiDB-lite"/>
    </source>
</evidence>
<feature type="transmembrane region" description="Helical" evidence="8">
    <location>
        <begin position="54"/>
        <end position="73"/>
    </location>
</feature>
<dbReference type="OrthoDB" id="48943at2759"/>
<comment type="caution">
    <text evidence="8">Lacks conserved residue(s) required for the propagation of feature annotation.</text>
</comment>
<keyword evidence="8" id="KW-0472">Membrane</keyword>
<dbReference type="GO" id="GO:0019829">
    <property type="term" value="F:ATPase-coupled monoatomic cation transmembrane transporter activity"/>
    <property type="evidence" value="ECO:0007669"/>
    <property type="project" value="UniProtKB-UniRule"/>
</dbReference>
<evidence type="ECO:0000313" key="12">
    <source>
        <dbReference type="Proteomes" id="UP000271974"/>
    </source>
</evidence>
<comment type="similarity">
    <text evidence="8">Belongs to the cation transport ATPase (P-type) (TC 3.A.3) family. Type V subfamily.</text>
</comment>
<dbReference type="InterPro" id="IPR006544">
    <property type="entry name" value="P-type_TPase_V"/>
</dbReference>
<name>A0A433SWJ3_ELYCH</name>
<evidence type="ECO:0000256" key="5">
    <source>
        <dbReference type="ARBA" id="ARBA00022840"/>
    </source>
</evidence>
<reference evidence="11 12" key="1">
    <citation type="submission" date="2019-01" db="EMBL/GenBank/DDBJ databases">
        <title>A draft genome assembly of the solar-powered sea slug Elysia chlorotica.</title>
        <authorList>
            <person name="Cai H."/>
            <person name="Li Q."/>
            <person name="Fang X."/>
            <person name="Li J."/>
            <person name="Curtis N.E."/>
            <person name="Altenburger A."/>
            <person name="Shibata T."/>
            <person name="Feng M."/>
            <person name="Maeda T."/>
            <person name="Schwartz J.A."/>
            <person name="Shigenobu S."/>
            <person name="Lundholm N."/>
            <person name="Nishiyama T."/>
            <person name="Yang H."/>
            <person name="Hasebe M."/>
            <person name="Li S."/>
            <person name="Pierce S.K."/>
            <person name="Wang J."/>
        </authorList>
    </citation>
    <scope>NUCLEOTIDE SEQUENCE [LARGE SCALE GENOMIC DNA]</scope>
    <source>
        <strain evidence="11">EC2010</strain>
        <tissue evidence="11">Whole organism of an adult</tissue>
    </source>
</reference>
<feature type="domain" description="P5B-type ATPase N-terminal" evidence="10">
    <location>
        <begin position="38"/>
        <end position="203"/>
    </location>
</feature>
<evidence type="ECO:0000256" key="4">
    <source>
        <dbReference type="ARBA" id="ARBA00022741"/>
    </source>
</evidence>
<keyword evidence="2" id="KW-0597">Phosphoprotein</keyword>
<evidence type="ECO:0000256" key="7">
    <source>
        <dbReference type="ARBA" id="ARBA00022967"/>
    </source>
</evidence>
<dbReference type="EMBL" id="RQTK01000924">
    <property type="protein sequence ID" value="RUS73558.1"/>
    <property type="molecule type" value="Genomic_DNA"/>
</dbReference>
<dbReference type="Proteomes" id="UP000271974">
    <property type="component" value="Unassembled WGS sequence"/>
</dbReference>
<gene>
    <name evidence="11" type="ORF">EGW08_018686</name>
</gene>
<sequence>MNRHTDSKTKMGSKSSLEDSLSRNLLLKTECIINKNTDEELVCWGYTYSSWRRLLFWVAVILSGGLLLLVLNWKPELECYLQRRRCALHKAHFLLIRTRFGSMSVIPVETITGPIEGVVNYRLLSSDSEHLSSYTTSGQSGATLVPDSHDNSNSSNVLTTDDRAQLTSSWQEEDDVPGGVAGLVDSEAAARFFDFQKTRYVWDHSKGSFRKLE</sequence>
<proteinExistence type="inferred from homology"/>
<protein>
    <recommendedName>
        <fullName evidence="8">Cation-transporting ATPase</fullName>
        <ecNumber evidence="8">7.2.2.-</ecNumber>
    </recommendedName>
</protein>
<evidence type="ECO:0000256" key="1">
    <source>
        <dbReference type="ARBA" id="ARBA00004141"/>
    </source>
</evidence>
<dbReference type="Pfam" id="PF12409">
    <property type="entry name" value="P5-ATPase"/>
    <property type="match status" value="1"/>
</dbReference>
<keyword evidence="8" id="KW-1133">Transmembrane helix</keyword>
<evidence type="ECO:0000313" key="11">
    <source>
        <dbReference type="EMBL" id="RUS73558.1"/>
    </source>
</evidence>
<comment type="caution">
    <text evidence="11">The sequence shown here is derived from an EMBL/GenBank/DDBJ whole genome shotgun (WGS) entry which is preliminary data.</text>
</comment>
<evidence type="ECO:0000256" key="3">
    <source>
        <dbReference type="ARBA" id="ARBA00022723"/>
    </source>
</evidence>
<dbReference type="GO" id="GO:0016020">
    <property type="term" value="C:membrane"/>
    <property type="evidence" value="ECO:0007669"/>
    <property type="project" value="UniProtKB-SubCell"/>
</dbReference>
<dbReference type="GO" id="GO:0140358">
    <property type="term" value="F:P-type transmembrane transporter activity"/>
    <property type="evidence" value="ECO:0007669"/>
    <property type="project" value="InterPro"/>
</dbReference>
<dbReference type="EC" id="7.2.2.-" evidence="8"/>
<dbReference type="STRING" id="188477.A0A433SWJ3"/>
<keyword evidence="8" id="KW-0812">Transmembrane</keyword>
<dbReference type="GO" id="GO:0046872">
    <property type="term" value="F:metal ion binding"/>
    <property type="evidence" value="ECO:0007669"/>
    <property type="project" value="UniProtKB-UniRule"/>
</dbReference>
<dbReference type="PANTHER" id="PTHR45630">
    <property type="entry name" value="CATION-TRANSPORTING ATPASE-RELATED"/>
    <property type="match status" value="1"/>
</dbReference>
<comment type="catalytic activity">
    <reaction evidence="8">
        <text>ATP + H2O = ADP + phosphate + H(+)</text>
        <dbReference type="Rhea" id="RHEA:13065"/>
        <dbReference type="ChEBI" id="CHEBI:15377"/>
        <dbReference type="ChEBI" id="CHEBI:15378"/>
        <dbReference type="ChEBI" id="CHEBI:30616"/>
        <dbReference type="ChEBI" id="CHEBI:43474"/>
        <dbReference type="ChEBI" id="CHEBI:456216"/>
    </reaction>
</comment>
<comment type="subcellular location">
    <subcellularLocation>
        <location evidence="1 8">Membrane</location>
        <topology evidence="1 8">Multi-pass membrane protein</topology>
    </subcellularLocation>
</comment>